<keyword evidence="2" id="KW-0255">Endonuclease</keyword>
<evidence type="ECO:0000313" key="2">
    <source>
        <dbReference type="EMBL" id="SMG17188.1"/>
    </source>
</evidence>
<dbReference type="Gene3D" id="1.10.30.50">
    <property type="match status" value="1"/>
</dbReference>
<dbReference type="AlphaFoldDB" id="A0A1X7IR22"/>
<dbReference type="InterPro" id="IPR002711">
    <property type="entry name" value="HNH"/>
</dbReference>
<gene>
    <name evidence="2" type="ORF">SAMN06275492_10437</name>
</gene>
<keyword evidence="3" id="KW-1185">Reference proteome</keyword>
<keyword evidence="2" id="KW-0378">Hydrolase</keyword>
<protein>
    <submittedName>
        <fullName evidence="2">HNH endonuclease</fullName>
    </submittedName>
</protein>
<dbReference type="EMBL" id="FXBB01000004">
    <property type="protein sequence ID" value="SMG17188.1"/>
    <property type="molecule type" value="Genomic_DNA"/>
</dbReference>
<dbReference type="GO" id="GO:0008270">
    <property type="term" value="F:zinc ion binding"/>
    <property type="evidence" value="ECO:0007669"/>
    <property type="project" value="InterPro"/>
</dbReference>
<feature type="domain" description="HNH" evidence="1">
    <location>
        <begin position="37"/>
        <end position="90"/>
    </location>
</feature>
<accession>A0A1X7IR22</accession>
<reference evidence="3" key="1">
    <citation type="submission" date="2017-04" db="EMBL/GenBank/DDBJ databases">
        <authorList>
            <person name="Varghese N."/>
            <person name="Submissions S."/>
        </authorList>
    </citation>
    <scope>NUCLEOTIDE SEQUENCE [LARGE SCALE GENOMIC DNA]</scope>
    <source>
        <strain evidence="3">USBA 82</strain>
    </source>
</reference>
<dbReference type="Pfam" id="PF01844">
    <property type="entry name" value="HNH"/>
    <property type="match status" value="1"/>
</dbReference>
<organism evidence="2 3">
    <name type="scientific">Dethiosulfovibrio salsuginis</name>
    <dbReference type="NCBI Taxonomy" id="561720"/>
    <lineage>
        <taxon>Bacteria</taxon>
        <taxon>Thermotogati</taxon>
        <taxon>Synergistota</taxon>
        <taxon>Synergistia</taxon>
        <taxon>Synergistales</taxon>
        <taxon>Dethiosulfovibrionaceae</taxon>
        <taxon>Dethiosulfovibrio</taxon>
    </lineage>
</organism>
<dbReference type="GO" id="GO:0003676">
    <property type="term" value="F:nucleic acid binding"/>
    <property type="evidence" value="ECO:0007669"/>
    <property type="project" value="InterPro"/>
</dbReference>
<evidence type="ECO:0000259" key="1">
    <source>
        <dbReference type="Pfam" id="PF01844"/>
    </source>
</evidence>
<keyword evidence="2" id="KW-0540">Nuclease</keyword>
<dbReference type="Proteomes" id="UP000193355">
    <property type="component" value="Unassembled WGS sequence"/>
</dbReference>
<dbReference type="RefSeq" id="WP_085543855.1">
    <property type="nucleotide sequence ID" value="NZ_FXBB01000004.1"/>
</dbReference>
<name>A0A1X7IR22_9BACT</name>
<proteinExistence type="predicted"/>
<sequence length="241" mass="27917">MRPVVRGKRPQSSKGFIEFKTYGDAKIYLIGRLGEYCSYCEVELESCLAVEHVLPKKTAVISADEMKRRELDWNNFLLACSNCNSTKSNQETPRDDCLWPDRDNTFRAIEYSEGGLVSPNKKMPPDIIEKAKRLIHLVGLDKIPTANNGKSTDLRWLHRKDIWDIATEKREQLKEIDQKSIDIFKKFLIDIAKKSGYWSIWMTVFRDDEDICRQLTEAFPGTCNDCFSDHMEPIQRKNGLC</sequence>
<dbReference type="STRING" id="561720.SAMN06275492_10437"/>
<dbReference type="OrthoDB" id="9816185at2"/>
<evidence type="ECO:0000313" key="3">
    <source>
        <dbReference type="Proteomes" id="UP000193355"/>
    </source>
</evidence>
<dbReference type="GO" id="GO:0004519">
    <property type="term" value="F:endonuclease activity"/>
    <property type="evidence" value="ECO:0007669"/>
    <property type="project" value="UniProtKB-KW"/>
</dbReference>